<organism evidence="2 3">
    <name type="scientific">Fusarium pseudoanthophilum</name>
    <dbReference type="NCBI Taxonomy" id="48495"/>
    <lineage>
        <taxon>Eukaryota</taxon>
        <taxon>Fungi</taxon>
        <taxon>Dikarya</taxon>
        <taxon>Ascomycota</taxon>
        <taxon>Pezizomycotina</taxon>
        <taxon>Sordariomycetes</taxon>
        <taxon>Hypocreomycetidae</taxon>
        <taxon>Hypocreales</taxon>
        <taxon>Nectriaceae</taxon>
        <taxon>Fusarium</taxon>
        <taxon>Fusarium fujikuroi species complex</taxon>
    </lineage>
</organism>
<comment type="caution">
    <text evidence="2">The sequence shown here is derived from an EMBL/GenBank/DDBJ whole genome shotgun (WGS) entry which is preliminary data.</text>
</comment>
<keyword evidence="2" id="KW-0547">Nucleotide-binding</keyword>
<evidence type="ECO:0000313" key="2">
    <source>
        <dbReference type="EMBL" id="KAF5609188.1"/>
    </source>
</evidence>
<dbReference type="EMBL" id="JAAOAR010000013">
    <property type="protein sequence ID" value="KAF5609188.1"/>
    <property type="molecule type" value="Genomic_DNA"/>
</dbReference>
<keyword evidence="2" id="KW-0067">ATP-binding</keyword>
<name>A0A8H5Q827_9HYPO</name>
<keyword evidence="2" id="KW-0347">Helicase</keyword>
<keyword evidence="3" id="KW-1185">Reference proteome</keyword>
<dbReference type="GO" id="GO:0004386">
    <property type="term" value="F:helicase activity"/>
    <property type="evidence" value="ECO:0007669"/>
    <property type="project" value="UniProtKB-KW"/>
</dbReference>
<keyword evidence="2" id="KW-0378">Hydrolase</keyword>
<evidence type="ECO:0000256" key="1">
    <source>
        <dbReference type="SAM" id="MobiDB-lite"/>
    </source>
</evidence>
<dbReference type="AlphaFoldDB" id="A0A8H5Q827"/>
<feature type="region of interest" description="Disordered" evidence="1">
    <location>
        <begin position="86"/>
        <end position="109"/>
    </location>
</feature>
<sequence>MVEQIHGFQATALDSTGDLRATIIIDHNEHILRGSMSRVEIPWQAQMRFIKSHQNGLSREREKVILGLQNQLEGTTAADRVTNAQRVRQAQPARRSYHACRSEGPIPGY</sequence>
<evidence type="ECO:0000313" key="3">
    <source>
        <dbReference type="Proteomes" id="UP000544095"/>
    </source>
</evidence>
<protein>
    <submittedName>
        <fullName evidence="2">ATP-dependent DNA helicase PIF1</fullName>
    </submittedName>
</protein>
<gene>
    <name evidence="2" type="ORF">FPANT_240</name>
</gene>
<proteinExistence type="predicted"/>
<accession>A0A8H5Q827</accession>
<reference evidence="2 3" key="1">
    <citation type="submission" date="2020-05" db="EMBL/GenBank/DDBJ databases">
        <title>Identification and distribution of gene clusters putatively required for synthesis of sphingolipid metabolism inhibitors in phylogenetically diverse species of the filamentous fungus Fusarium.</title>
        <authorList>
            <person name="Kim H.-S."/>
            <person name="Busman M."/>
            <person name="Brown D.W."/>
            <person name="Divon H."/>
            <person name="Uhlig S."/>
            <person name="Proctor R.H."/>
        </authorList>
    </citation>
    <scope>NUCLEOTIDE SEQUENCE [LARGE SCALE GENOMIC DNA]</scope>
    <source>
        <strain evidence="2 3">NRRL 25211</strain>
    </source>
</reference>
<dbReference type="Proteomes" id="UP000544095">
    <property type="component" value="Unassembled WGS sequence"/>
</dbReference>